<dbReference type="EMBL" id="QGNW01001661">
    <property type="protein sequence ID" value="RVW33982.1"/>
    <property type="molecule type" value="Genomic_DNA"/>
</dbReference>
<accession>A0A438DEV2</accession>
<keyword evidence="1" id="KW-0175">Coiled coil</keyword>
<evidence type="ECO:0000256" key="1">
    <source>
        <dbReference type="SAM" id="Coils"/>
    </source>
</evidence>
<protein>
    <submittedName>
        <fullName evidence="2">Uncharacterized protein</fullName>
    </submittedName>
</protein>
<dbReference type="Proteomes" id="UP000288805">
    <property type="component" value="Unassembled WGS sequence"/>
</dbReference>
<gene>
    <name evidence="2" type="ORF">CK203_100762</name>
</gene>
<feature type="coiled-coil region" evidence="1">
    <location>
        <begin position="38"/>
        <end position="79"/>
    </location>
</feature>
<organism evidence="2 3">
    <name type="scientific">Vitis vinifera</name>
    <name type="common">Grape</name>
    <dbReference type="NCBI Taxonomy" id="29760"/>
    <lineage>
        <taxon>Eukaryota</taxon>
        <taxon>Viridiplantae</taxon>
        <taxon>Streptophyta</taxon>
        <taxon>Embryophyta</taxon>
        <taxon>Tracheophyta</taxon>
        <taxon>Spermatophyta</taxon>
        <taxon>Magnoliopsida</taxon>
        <taxon>eudicotyledons</taxon>
        <taxon>Gunneridae</taxon>
        <taxon>Pentapetalae</taxon>
        <taxon>rosids</taxon>
        <taxon>Vitales</taxon>
        <taxon>Vitaceae</taxon>
        <taxon>Viteae</taxon>
        <taxon>Vitis</taxon>
    </lineage>
</organism>
<comment type="caution">
    <text evidence="2">The sequence shown here is derived from an EMBL/GenBank/DDBJ whole genome shotgun (WGS) entry which is preliminary data.</text>
</comment>
<sequence length="160" mass="17991">MRIAFQATGGGKGYKVVANGAETLKLVEMEKGTIWAEVDRLKEKGEAMEAKYKGTEQENSQLKREVDELRANFAAQKKEKQVDEMYFIDYRCCMKKNSIMHDIPSLPSDDEDEILGDSSEDECSNLEDKRLCLAVVMSSHPLLVGGHPDGCTFPHFIRSI</sequence>
<proteinExistence type="predicted"/>
<reference evidence="2 3" key="1">
    <citation type="journal article" date="2018" name="PLoS Genet.">
        <title>Population sequencing reveals clonal diversity and ancestral inbreeding in the grapevine cultivar Chardonnay.</title>
        <authorList>
            <person name="Roach M.J."/>
            <person name="Johnson D.L."/>
            <person name="Bohlmann J."/>
            <person name="van Vuuren H.J."/>
            <person name="Jones S.J."/>
            <person name="Pretorius I.S."/>
            <person name="Schmidt S.A."/>
            <person name="Borneman A.R."/>
        </authorList>
    </citation>
    <scope>NUCLEOTIDE SEQUENCE [LARGE SCALE GENOMIC DNA]</scope>
    <source>
        <strain evidence="3">cv. Chardonnay</strain>
        <tissue evidence="2">Leaf</tissue>
    </source>
</reference>
<name>A0A438DEV2_VITVI</name>
<evidence type="ECO:0000313" key="3">
    <source>
        <dbReference type="Proteomes" id="UP000288805"/>
    </source>
</evidence>
<evidence type="ECO:0000313" key="2">
    <source>
        <dbReference type="EMBL" id="RVW33982.1"/>
    </source>
</evidence>
<dbReference type="AlphaFoldDB" id="A0A438DEV2"/>